<keyword evidence="3" id="KW-0378">Hydrolase</keyword>
<dbReference type="GO" id="GO:0006680">
    <property type="term" value="P:glucosylceramide catabolic process"/>
    <property type="evidence" value="ECO:0007669"/>
    <property type="project" value="TreeGrafter"/>
</dbReference>
<dbReference type="InterPro" id="IPR033452">
    <property type="entry name" value="GH30_C"/>
</dbReference>
<dbReference type="GO" id="GO:0016020">
    <property type="term" value="C:membrane"/>
    <property type="evidence" value="ECO:0007669"/>
    <property type="project" value="GOC"/>
</dbReference>
<organism evidence="6 7">
    <name type="scientific">Symbiodinium necroappetens</name>
    <dbReference type="NCBI Taxonomy" id="1628268"/>
    <lineage>
        <taxon>Eukaryota</taxon>
        <taxon>Sar</taxon>
        <taxon>Alveolata</taxon>
        <taxon>Dinophyceae</taxon>
        <taxon>Suessiales</taxon>
        <taxon>Symbiodiniaceae</taxon>
        <taxon>Symbiodinium</taxon>
    </lineage>
</organism>
<feature type="non-terminal residue" evidence="6">
    <location>
        <position position="530"/>
    </location>
</feature>
<accession>A0A813CCQ8</accession>
<protein>
    <submittedName>
        <fullName evidence="6">GBA protein</fullName>
    </submittedName>
</protein>
<dbReference type="PANTHER" id="PTHR11069:SF23">
    <property type="entry name" value="LYSOSOMAL ACID GLUCOSYLCERAMIDASE"/>
    <property type="match status" value="1"/>
</dbReference>
<dbReference type="PANTHER" id="PTHR11069">
    <property type="entry name" value="GLUCOSYLCERAMIDASE"/>
    <property type="match status" value="1"/>
</dbReference>
<evidence type="ECO:0000259" key="4">
    <source>
        <dbReference type="Pfam" id="PF02055"/>
    </source>
</evidence>
<name>A0A813CCQ8_9DINO</name>
<dbReference type="GO" id="GO:0004348">
    <property type="term" value="F:glucosylceramidase activity"/>
    <property type="evidence" value="ECO:0007669"/>
    <property type="project" value="InterPro"/>
</dbReference>
<keyword evidence="2" id="KW-0732">Signal</keyword>
<feature type="domain" description="Glycosyl hydrolase family 30 beta sandwich" evidence="5">
    <location>
        <begin position="491"/>
        <end position="523"/>
    </location>
</feature>
<feature type="domain" description="Glycosyl hydrolase family 30 TIM-barrel" evidence="4">
    <location>
        <begin position="116"/>
        <end position="461"/>
    </location>
</feature>
<dbReference type="InterPro" id="IPR033453">
    <property type="entry name" value="Glyco_hydro_30_TIM-barrel"/>
</dbReference>
<dbReference type="SUPFAM" id="SSF51445">
    <property type="entry name" value="(Trans)glycosidases"/>
    <property type="match status" value="1"/>
</dbReference>
<dbReference type="EMBL" id="CAJNJA010094330">
    <property type="protein sequence ID" value="CAE7941579.1"/>
    <property type="molecule type" value="Genomic_DNA"/>
</dbReference>
<evidence type="ECO:0000256" key="3">
    <source>
        <dbReference type="ARBA" id="ARBA00022801"/>
    </source>
</evidence>
<dbReference type="Proteomes" id="UP000601435">
    <property type="component" value="Unassembled WGS sequence"/>
</dbReference>
<dbReference type="Gene3D" id="3.20.20.80">
    <property type="entry name" value="Glycosidases"/>
    <property type="match status" value="1"/>
</dbReference>
<dbReference type="Pfam" id="PF02055">
    <property type="entry name" value="Glyco_hydro_30"/>
    <property type="match status" value="1"/>
</dbReference>
<dbReference type="PRINTS" id="PR00843">
    <property type="entry name" value="GLHYDRLASE30"/>
</dbReference>
<evidence type="ECO:0000256" key="1">
    <source>
        <dbReference type="ARBA" id="ARBA00005382"/>
    </source>
</evidence>
<evidence type="ECO:0000313" key="6">
    <source>
        <dbReference type="EMBL" id="CAE7941579.1"/>
    </source>
</evidence>
<dbReference type="AlphaFoldDB" id="A0A813CCQ8"/>
<dbReference type="InterPro" id="IPR001139">
    <property type="entry name" value="Glyco_hydro_30"/>
</dbReference>
<keyword evidence="7" id="KW-1185">Reference proteome</keyword>
<dbReference type="OrthoDB" id="2160638at2759"/>
<evidence type="ECO:0000256" key="2">
    <source>
        <dbReference type="ARBA" id="ARBA00022729"/>
    </source>
</evidence>
<evidence type="ECO:0000313" key="7">
    <source>
        <dbReference type="Proteomes" id="UP000601435"/>
    </source>
</evidence>
<evidence type="ECO:0000259" key="5">
    <source>
        <dbReference type="Pfam" id="PF17189"/>
    </source>
</evidence>
<dbReference type="Pfam" id="PF17189">
    <property type="entry name" value="Glyco_hydro_30C"/>
    <property type="match status" value="1"/>
</dbReference>
<comment type="similarity">
    <text evidence="1">Belongs to the glycosyl hydrolase 30 family.</text>
</comment>
<gene>
    <name evidence="6" type="primary">GBA</name>
    <name evidence="6" type="ORF">SNEC2469_LOCUS34333</name>
</gene>
<comment type="caution">
    <text evidence="6">The sequence shown here is derived from an EMBL/GenBank/DDBJ whole genome shotgun (WGS) entry which is preliminary data.</text>
</comment>
<proteinExistence type="inferred from homology"/>
<reference evidence="6" key="1">
    <citation type="submission" date="2021-02" db="EMBL/GenBank/DDBJ databases">
        <authorList>
            <person name="Dougan E. K."/>
            <person name="Rhodes N."/>
            <person name="Thang M."/>
            <person name="Chan C."/>
        </authorList>
    </citation>
    <scope>NUCLEOTIDE SEQUENCE</scope>
</reference>
<sequence>VPILKKYGYEESLRGVMEMRAQTRLLAFDIVVLKLLRDIHGMLEAQKPLPQPVQWRFEPGWRPMPCHPHSLAVEVVQTCRDTGDRMQVKEPLPLTPDFDFQGTTIRVDIQQSDQVILGFGGAFTEASALVFQGLHPDLQKEVLELYFGDLGIGYSLGRVHINSCDFSMGNYSFDDIPEDHDLVHFDYSLARDAKAVIPMIRGAQKLVRSSGGKLRLMASPWSPPAWMKMNGAMNGSHSPGLREDCRDAWARYFASWIDAYKQHGIQIWAVSVQNEPEHNAPWEACCYTAGEEAAFIAGHLGPTLQALHPEVGIFAFDHNKDHVHDWACQLFRDQAAVPFVRGIAFHWYAGDHFEKVRHTHEDFPSAVLLPSEACYERHRWKSGSSLLQGDWSFGEGYAHDIMGDLNAGGAGWIDWNLLLNEDGGPNHVGNVCDAPLIASLTEQQIHLHPQFFFLGHFAKYIRPGSKRLLTSVRNTPRYMGATRRYGTCSAQDGLQAAAFVRPDGLVATVVLNAADLPVSFKLQMPGCGMM</sequence>
<dbReference type="InterPro" id="IPR017853">
    <property type="entry name" value="GH"/>
</dbReference>